<dbReference type="PATRIC" id="fig|2064.6.peg.936"/>
<organism evidence="1 2">
    <name type="scientific">Kitasatospora griseola</name>
    <name type="common">Streptomyces griseolosporeus</name>
    <dbReference type="NCBI Taxonomy" id="2064"/>
    <lineage>
        <taxon>Bacteria</taxon>
        <taxon>Bacillati</taxon>
        <taxon>Actinomycetota</taxon>
        <taxon>Actinomycetes</taxon>
        <taxon>Kitasatosporales</taxon>
        <taxon>Streptomycetaceae</taxon>
        <taxon>Kitasatospora</taxon>
    </lineage>
</organism>
<name>A0A0D0Q2H7_KITGR</name>
<dbReference type="OrthoDB" id="3361627at2"/>
<proteinExistence type="predicted"/>
<gene>
    <name evidence="1" type="ORF">TR51_04210</name>
</gene>
<dbReference type="Proteomes" id="UP000032066">
    <property type="component" value="Unassembled WGS sequence"/>
</dbReference>
<protein>
    <submittedName>
        <fullName evidence="1">Uncharacterized protein</fullName>
    </submittedName>
</protein>
<reference evidence="1 2" key="1">
    <citation type="submission" date="2015-02" db="EMBL/GenBank/DDBJ databases">
        <title>Draft genome sequence of Kitasatospora griseola MF730-N6, a bafilomycin, terpentecin and satosporin producer.</title>
        <authorList>
            <person name="Arens J.C."/>
            <person name="Haltli B."/>
            <person name="Kerr R.G."/>
        </authorList>
    </citation>
    <scope>NUCLEOTIDE SEQUENCE [LARGE SCALE GENOMIC DNA]</scope>
    <source>
        <strain evidence="1 2">MF730-N6</strain>
    </source>
</reference>
<sequence length="118" mass="12728">MPPELPLFAPKFSLVNALPTVGAPDPAARRTGGRDMLGCVTELPHDHRSFTAARGPARFAACEEVGVPGVAHAAGARGTLCGIPDARITVHRRLFVPRRLPTLRGRRSCGRCRDLVRR</sequence>
<evidence type="ECO:0000313" key="1">
    <source>
        <dbReference type="EMBL" id="KIQ66702.1"/>
    </source>
</evidence>
<dbReference type="EMBL" id="JXZB01000001">
    <property type="protein sequence ID" value="KIQ66702.1"/>
    <property type="molecule type" value="Genomic_DNA"/>
</dbReference>
<comment type="caution">
    <text evidence="1">The sequence shown here is derived from an EMBL/GenBank/DDBJ whole genome shotgun (WGS) entry which is preliminary data.</text>
</comment>
<dbReference type="RefSeq" id="WP_152644855.1">
    <property type="nucleotide sequence ID" value="NZ_JXZB01000001.1"/>
</dbReference>
<dbReference type="STRING" id="2064.TR51_04210"/>
<dbReference type="AlphaFoldDB" id="A0A0D0Q2H7"/>
<keyword evidence="2" id="KW-1185">Reference proteome</keyword>
<accession>A0A0D0Q2H7</accession>
<evidence type="ECO:0000313" key="2">
    <source>
        <dbReference type="Proteomes" id="UP000032066"/>
    </source>
</evidence>